<reference evidence="1 2" key="1">
    <citation type="submission" date="2015-05" db="EMBL/GenBank/DDBJ databases">
        <title>Genome sequencing and analysis of members of genus Stenotrophomonas.</title>
        <authorList>
            <person name="Patil P.P."/>
            <person name="Midha S."/>
            <person name="Patil P.B."/>
        </authorList>
    </citation>
    <scope>NUCLEOTIDE SEQUENCE [LARGE SCALE GENOMIC DNA]</scope>
    <source>
        <strain evidence="1 2">DSM 18941</strain>
    </source>
</reference>
<dbReference type="AlphaFoldDB" id="A0A0R0CM30"/>
<dbReference type="Pfam" id="PF06037">
    <property type="entry name" value="DUF922"/>
    <property type="match status" value="1"/>
</dbReference>
<evidence type="ECO:0008006" key="3">
    <source>
        <dbReference type="Google" id="ProtNLM"/>
    </source>
</evidence>
<dbReference type="PATRIC" id="fig|405446.3.peg.2448"/>
<comment type="caution">
    <text evidence="1">The sequence shown here is derived from an EMBL/GenBank/DDBJ whole genome shotgun (WGS) entry which is preliminary data.</text>
</comment>
<proteinExistence type="predicted"/>
<protein>
    <recommendedName>
        <fullName evidence="3">Peptidase</fullName>
    </recommendedName>
</protein>
<sequence>MLLTASYPLAASEQLDITYYPISGKSSKQLLEAMQQHGPEGDDGRRFHGYTRWHVSWKYQTSSRGNRCSITSVDTQVTGTITLPQWTDTQGATEDLLNRWQHYSSLLREHEQGHYQFALDAAAAIRQQLIAMPAQVGCPNLLTQANQLGSALIDEQRQRELAYDRDTDHGRNTGLKL</sequence>
<dbReference type="InterPro" id="IPR010321">
    <property type="entry name" value="DUF922"/>
</dbReference>
<evidence type="ECO:0000313" key="2">
    <source>
        <dbReference type="Proteomes" id="UP000051863"/>
    </source>
</evidence>
<keyword evidence="2" id="KW-1185">Reference proteome</keyword>
<dbReference type="Proteomes" id="UP000051863">
    <property type="component" value="Unassembled WGS sequence"/>
</dbReference>
<name>A0A0R0CM30_9GAMM</name>
<evidence type="ECO:0000313" key="1">
    <source>
        <dbReference type="EMBL" id="KRG66163.1"/>
    </source>
</evidence>
<organism evidence="1 2">
    <name type="scientific">Stenotrophomonas terrae</name>
    <dbReference type="NCBI Taxonomy" id="405446"/>
    <lineage>
        <taxon>Bacteria</taxon>
        <taxon>Pseudomonadati</taxon>
        <taxon>Pseudomonadota</taxon>
        <taxon>Gammaproteobacteria</taxon>
        <taxon>Lysobacterales</taxon>
        <taxon>Lysobacteraceae</taxon>
        <taxon>Stenotrophomonas</taxon>
    </lineage>
</organism>
<accession>A0A0R0CM30</accession>
<dbReference type="EMBL" id="LDJJ01000049">
    <property type="protein sequence ID" value="KRG66163.1"/>
    <property type="molecule type" value="Genomic_DNA"/>
</dbReference>
<gene>
    <name evidence="1" type="ORF">ABB27_14165</name>
</gene>